<organism evidence="2 3">
    <name type="scientific">Komagataeibacter medellinensis</name>
    <dbReference type="NCBI Taxonomy" id="1177712"/>
    <lineage>
        <taxon>Bacteria</taxon>
        <taxon>Pseudomonadati</taxon>
        <taxon>Pseudomonadota</taxon>
        <taxon>Alphaproteobacteria</taxon>
        <taxon>Acetobacterales</taxon>
        <taxon>Acetobacteraceae</taxon>
        <taxon>Komagataeibacter</taxon>
    </lineage>
</organism>
<feature type="transmembrane region" description="Helical" evidence="1">
    <location>
        <begin position="21"/>
        <end position="40"/>
    </location>
</feature>
<dbReference type="RefSeq" id="WP_153469642.1">
    <property type="nucleotide sequence ID" value="NZ_QYAZ01000001.1"/>
</dbReference>
<name>A0ABQ6VY50_9PROT</name>
<evidence type="ECO:0000256" key="1">
    <source>
        <dbReference type="SAM" id="Phobius"/>
    </source>
</evidence>
<comment type="caution">
    <text evidence="2">The sequence shown here is derived from an EMBL/GenBank/DDBJ whole genome shotgun (WGS) entry which is preliminary data.</text>
</comment>
<reference evidence="2 3" key="1">
    <citation type="submission" date="2018-09" db="EMBL/GenBank/DDBJ databases">
        <title>Genome sequence and characterization of the bcs clusters for the production of nanocellulose from the low pH resistant strain Komagataeibacter medellinensis ID13488.</title>
        <authorList>
            <person name="Hernandez-Arriaga A.M."/>
            <person name="Del Cerro C."/>
            <person name="Urbina L."/>
            <person name="Eceiza A."/>
            <person name="Retegi A."/>
            <person name="Prieto M.A."/>
        </authorList>
    </citation>
    <scope>NUCLEOTIDE SEQUENCE [LARGE SCALE GENOMIC DNA]</scope>
    <source>
        <strain evidence="2 3">ID13488</strain>
    </source>
</reference>
<protein>
    <submittedName>
        <fullName evidence="2">Uncharacterized protein</fullName>
    </submittedName>
</protein>
<accession>A0ABQ6VY50</accession>
<evidence type="ECO:0000313" key="3">
    <source>
        <dbReference type="Proteomes" id="UP000427842"/>
    </source>
</evidence>
<dbReference type="Proteomes" id="UP000427842">
    <property type="component" value="Unassembled WGS sequence"/>
</dbReference>
<proteinExistence type="predicted"/>
<dbReference type="EMBL" id="QYAZ01000001">
    <property type="protein sequence ID" value="KAB8124048.1"/>
    <property type="molecule type" value="Genomic_DNA"/>
</dbReference>
<sequence length="79" mass="9597">MNTRSPTVRLGYTVRWYLVRLVLIALLGGINLFAFSLRWYPHVSDNYRDFYMRHDITLGEYEANEIRGVYTSHQDRWRR</sequence>
<evidence type="ECO:0000313" key="2">
    <source>
        <dbReference type="EMBL" id="KAB8124048.1"/>
    </source>
</evidence>
<gene>
    <name evidence="2" type="ORF">D3W54_07350</name>
</gene>
<keyword evidence="1" id="KW-0812">Transmembrane</keyword>
<keyword evidence="3" id="KW-1185">Reference proteome</keyword>
<keyword evidence="1" id="KW-1133">Transmembrane helix</keyword>
<keyword evidence="1" id="KW-0472">Membrane</keyword>